<dbReference type="AlphaFoldDB" id="A0A6G4WEM3"/>
<name>A0A6G4WEM3_9HYPH</name>
<evidence type="ECO:0000256" key="1">
    <source>
        <dbReference type="SAM" id="Phobius"/>
    </source>
</evidence>
<keyword evidence="3" id="KW-1185">Reference proteome</keyword>
<gene>
    <name evidence="2" type="ORF">G6N73_15890</name>
</gene>
<dbReference type="Proteomes" id="UP001642900">
    <property type="component" value="Unassembled WGS sequence"/>
</dbReference>
<evidence type="ECO:0000313" key="2">
    <source>
        <dbReference type="EMBL" id="NGO52643.1"/>
    </source>
</evidence>
<sequence>MNQPVAADGPEIRTVDSSLMFKVFCAFALLAALSAAISAGGKWFGRSIAMAGHTDDKTLHEIVIGNDVIAVPANAIRFERSRRDGIASRLDLYLRWPEMSGYSTVARDDFNHAGGSRRIIFLSFEERMMSRDMSGRFAPIYSSLIAKPGTPGPGGVVLYGFTEKSGYLNEVLAVAERPGDHPFVARCLSGPSAEESLAPCERDVQVGENLSLSYRFPKELLADWRALDAAVLAETSRILKTGR</sequence>
<keyword evidence="1" id="KW-0472">Membrane</keyword>
<organism evidence="2 3">
    <name type="scientific">Allomesorhizobium camelthorni</name>
    <dbReference type="NCBI Taxonomy" id="475069"/>
    <lineage>
        <taxon>Bacteria</taxon>
        <taxon>Pseudomonadati</taxon>
        <taxon>Pseudomonadota</taxon>
        <taxon>Alphaproteobacteria</taxon>
        <taxon>Hyphomicrobiales</taxon>
        <taxon>Phyllobacteriaceae</taxon>
        <taxon>Allomesorhizobium</taxon>
    </lineage>
</organism>
<dbReference type="RefSeq" id="WP_165029232.1">
    <property type="nucleotide sequence ID" value="NZ_JAAKZF010000020.1"/>
</dbReference>
<protein>
    <submittedName>
        <fullName evidence="2">Uncharacterized protein</fullName>
    </submittedName>
</protein>
<evidence type="ECO:0000313" key="3">
    <source>
        <dbReference type="Proteomes" id="UP001642900"/>
    </source>
</evidence>
<comment type="caution">
    <text evidence="2">The sequence shown here is derived from an EMBL/GenBank/DDBJ whole genome shotgun (WGS) entry which is preliminary data.</text>
</comment>
<keyword evidence="1" id="KW-0812">Transmembrane</keyword>
<reference evidence="2 3" key="1">
    <citation type="submission" date="2020-02" db="EMBL/GenBank/DDBJ databases">
        <title>Genome sequence of strain CCNWXJ40-4.</title>
        <authorList>
            <person name="Gao J."/>
            <person name="Sun J."/>
        </authorList>
    </citation>
    <scope>NUCLEOTIDE SEQUENCE [LARGE SCALE GENOMIC DNA]</scope>
    <source>
        <strain evidence="2 3">CCNWXJ 40-4</strain>
    </source>
</reference>
<accession>A0A6G4WEM3</accession>
<keyword evidence="1" id="KW-1133">Transmembrane helix</keyword>
<dbReference type="EMBL" id="JAAKZF010000020">
    <property type="protein sequence ID" value="NGO52643.1"/>
    <property type="molecule type" value="Genomic_DNA"/>
</dbReference>
<proteinExistence type="predicted"/>
<feature type="transmembrane region" description="Helical" evidence="1">
    <location>
        <begin position="20"/>
        <end position="40"/>
    </location>
</feature>